<proteinExistence type="predicted"/>
<accession>A0A2T3XLL2</accession>
<sequence>MNNPWNFERGFQVKPFYRVAATSTRGPRKPCIWRALFDVAFDVVQPADSDIIVSAMPPP</sequence>
<evidence type="ECO:0000313" key="1">
    <source>
        <dbReference type="EMBL" id="PTB17395.1"/>
    </source>
</evidence>
<gene>
    <name evidence="1" type="ORF">C9I57_28215</name>
</gene>
<comment type="caution">
    <text evidence="1">The sequence shown here is derived from an EMBL/GenBank/DDBJ whole genome shotgun (WGS) entry which is preliminary data.</text>
</comment>
<dbReference type="Proteomes" id="UP000240638">
    <property type="component" value="Unassembled WGS sequence"/>
</dbReference>
<protein>
    <submittedName>
        <fullName evidence="1">Uncharacterized protein</fullName>
    </submittedName>
</protein>
<name>A0A2T3XLL2_9BURK</name>
<evidence type="ECO:0000313" key="2">
    <source>
        <dbReference type="Proteomes" id="UP000240638"/>
    </source>
</evidence>
<dbReference type="EMBL" id="PYUC01000019">
    <property type="protein sequence ID" value="PTB17395.1"/>
    <property type="molecule type" value="Genomic_DNA"/>
</dbReference>
<dbReference type="AlphaFoldDB" id="A0A2T3XLL2"/>
<reference evidence="1 2" key="1">
    <citation type="submission" date="2018-03" db="EMBL/GenBank/DDBJ databases">
        <title>Whole genome analyses suggest that Burkholderia sensu lato contains two further novel genera in the rhizoxinica-symbiotica group Mycetohabitans gen. nov., and Trinickia gen. nov.: implications for the evolution of diazotrophy and nodulation in the Burkholderiaceae.</title>
        <authorList>
            <person name="Estrada De Los Santos P."/>
            <person name="Palmer M."/>
            <person name="Chavez-Ramirez B."/>
            <person name="Steenkamp E.T."/>
            <person name="Hirsch A.M."/>
            <person name="Manyaka P."/>
            <person name="Maluk M."/>
            <person name="Lafos M."/>
            <person name="Crook M."/>
            <person name="Gross E."/>
            <person name="Simon M.F."/>
            <person name="Bueno Dos Reis Junior F."/>
            <person name="Poole P.S."/>
            <person name="Venter S.N."/>
            <person name="James E.K."/>
        </authorList>
    </citation>
    <scope>NUCLEOTIDE SEQUENCE [LARGE SCALE GENOMIC DNA]</scope>
    <source>
        <strain evidence="1 2">JPY-366</strain>
    </source>
</reference>
<organism evidence="1 2">
    <name type="scientific">Trinickia symbiotica</name>
    <dbReference type="NCBI Taxonomy" id="863227"/>
    <lineage>
        <taxon>Bacteria</taxon>
        <taxon>Pseudomonadati</taxon>
        <taxon>Pseudomonadota</taxon>
        <taxon>Betaproteobacteria</taxon>
        <taxon>Burkholderiales</taxon>
        <taxon>Burkholderiaceae</taxon>
        <taxon>Trinickia</taxon>
    </lineage>
</organism>